<dbReference type="EMBL" id="CM039434">
    <property type="protein sequence ID" value="KAI4322597.1"/>
    <property type="molecule type" value="Genomic_DNA"/>
</dbReference>
<reference evidence="1 2" key="1">
    <citation type="journal article" date="2022" name="DNA Res.">
        <title>Chromosomal-level genome assembly of the orchid tree Bauhinia variegata (Leguminosae; Cercidoideae) supports the allotetraploid origin hypothesis of Bauhinia.</title>
        <authorList>
            <person name="Zhong Y."/>
            <person name="Chen Y."/>
            <person name="Zheng D."/>
            <person name="Pang J."/>
            <person name="Liu Y."/>
            <person name="Luo S."/>
            <person name="Meng S."/>
            <person name="Qian L."/>
            <person name="Wei D."/>
            <person name="Dai S."/>
            <person name="Zhou R."/>
        </authorList>
    </citation>
    <scope>NUCLEOTIDE SEQUENCE [LARGE SCALE GENOMIC DNA]</scope>
    <source>
        <strain evidence="1">BV-YZ2020</strain>
    </source>
</reference>
<name>A0ACB9MEM5_BAUVA</name>
<comment type="caution">
    <text evidence="1">The sequence shown here is derived from an EMBL/GenBank/DDBJ whole genome shotgun (WGS) entry which is preliminary data.</text>
</comment>
<keyword evidence="2" id="KW-1185">Reference proteome</keyword>
<dbReference type="Proteomes" id="UP000828941">
    <property type="component" value="Chromosome 9"/>
</dbReference>
<evidence type="ECO:0000313" key="1">
    <source>
        <dbReference type="EMBL" id="KAI4322597.1"/>
    </source>
</evidence>
<evidence type="ECO:0000313" key="2">
    <source>
        <dbReference type="Proteomes" id="UP000828941"/>
    </source>
</evidence>
<organism evidence="1 2">
    <name type="scientific">Bauhinia variegata</name>
    <name type="common">Purple orchid tree</name>
    <name type="synonym">Phanera variegata</name>
    <dbReference type="NCBI Taxonomy" id="167791"/>
    <lineage>
        <taxon>Eukaryota</taxon>
        <taxon>Viridiplantae</taxon>
        <taxon>Streptophyta</taxon>
        <taxon>Embryophyta</taxon>
        <taxon>Tracheophyta</taxon>
        <taxon>Spermatophyta</taxon>
        <taxon>Magnoliopsida</taxon>
        <taxon>eudicotyledons</taxon>
        <taxon>Gunneridae</taxon>
        <taxon>Pentapetalae</taxon>
        <taxon>rosids</taxon>
        <taxon>fabids</taxon>
        <taxon>Fabales</taxon>
        <taxon>Fabaceae</taxon>
        <taxon>Cercidoideae</taxon>
        <taxon>Cercideae</taxon>
        <taxon>Bauhiniinae</taxon>
        <taxon>Bauhinia</taxon>
    </lineage>
</organism>
<gene>
    <name evidence="1" type="ORF">L6164_022274</name>
</gene>
<proteinExistence type="predicted"/>
<sequence length="698" mass="76951">MFRFSCFHAHIHNNKPKRMIHPSLEAMAKNLEDGSRNKASTCLPKCTTSNQLLSETQDDQIEHNKNHGSSLGLLERDWRSEDLKSKVAIHYDKQVLHNGRLKKSQSLGSGLHQEVRICTDNFSEDDANPGFSFNACNSNIASTMPCKKDQEATPPEQYKNILNSEQFGSNLTNQGSIFSIGDPAYSDKYAEDNSDTPPLSGEYVGDSTDLTSGALNFMVKSYSSPNIKAPVFPLENCSFKQAALQSRSFQDLHSLDMKCQDTSIDESGDQVMGEKAKESCIGKAEENYMDSSFDDGYDSYPLSGLVKDWVMPVTDDINDTEPLQGEYSVHCHDKLANEDFKIKRIEEWVTDLQLGGPSEESNESSKSFHPPIRDINMLNNLSSAKVDGKVTPGMEAAKRYISSLGANASAAQLANHGLVVIPFLSAFVSLKVLNLSGNAIVRITAGALPRGLHILNLSKNHVSVIEGLRELTRLRVLDLSYNRILRIGHGLASCSSLKELYLAGNKINEVEGLHRLLKLSILDLRFNRVSTAKSLGQLAANYNSLQAISLEGNPAQKNVGDEQLKKYLQGLLPHLAYYNRQHIRAGTLKDTAERSVRLGIGAHQSDRSFRADHKTAKKSSQSITARRSPSSSNLVRRGQAVASSKQHKGRQGHLPPVGNKVSMHDRYHVDLGSKSSNLKPDFSMRRSSSEGNLGALLK</sequence>
<protein>
    <submittedName>
        <fullName evidence="1">Uncharacterized protein</fullName>
    </submittedName>
</protein>
<accession>A0ACB9MEM5</accession>